<accession>A0ACC1N9X2</accession>
<organism evidence="1 2">
    <name type="scientific">Xylaria curta</name>
    <dbReference type="NCBI Taxonomy" id="42375"/>
    <lineage>
        <taxon>Eukaryota</taxon>
        <taxon>Fungi</taxon>
        <taxon>Dikarya</taxon>
        <taxon>Ascomycota</taxon>
        <taxon>Pezizomycotina</taxon>
        <taxon>Sordariomycetes</taxon>
        <taxon>Xylariomycetidae</taxon>
        <taxon>Xylariales</taxon>
        <taxon>Xylariaceae</taxon>
        <taxon>Xylaria</taxon>
    </lineage>
</organism>
<reference evidence="1" key="1">
    <citation type="submission" date="2022-10" db="EMBL/GenBank/DDBJ databases">
        <title>Genome Sequence of Xylaria curta.</title>
        <authorList>
            <person name="Buettner E."/>
        </authorList>
    </citation>
    <scope>NUCLEOTIDE SEQUENCE</scope>
    <source>
        <strain evidence="1">Babe10</strain>
    </source>
</reference>
<name>A0ACC1N9X2_9PEZI</name>
<keyword evidence="2" id="KW-1185">Reference proteome</keyword>
<protein>
    <submittedName>
        <fullName evidence="1">Uncharacterized protein</fullName>
    </submittedName>
</protein>
<evidence type="ECO:0000313" key="2">
    <source>
        <dbReference type="Proteomes" id="UP001143856"/>
    </source>
</evidence>
<gene>
    <name evidence="1" type="ORF">NUW58_g8236</name>
</gene>
<evidence type="ECO:0000313" key="1">
    <source>
        <dbReference type="EMBL" id="KAJ2975884.1"/>
    </source>
</evidence>
<dbReference type="Proteomes" id="UP001143856">
    <property type="component" value="Unassembled WGS sequence"/>
</dbReference>
<proteinExistence type="predicted"/>
<sequence length="407" mass="45202">MCRFPNKSEQTNLSVMSPLLNDLSSTMDPHPGYMIHNQPCGMMPQMPYHFDQGIPPCTPSHPGFPRDYRVQTGCLGPCSLDSGMDLRCMQRSILCKLDSIERGMSATEAIHTRITQMGRDIEGLKEKLEGVGEAMSELQCTVAECKGKISQSAEKLETVRVGLNDFAADMNTLVGSERDSQQGDAVGNSDSVPGLEAEKLDVMQYFDDKDLALGVVGSHGNMFERTTSSTIVTRLPKMSHSHEKALPPPPRPTPPKEALRPFTPYSSDRVSSSSLSSTTSSYSSSPSPSPLQPKSVLQGMIQQLESENTSLRNEIGTLRMTIQEMEKNHIQELTVRTNHLKKQNHQYHRQLGRQAELITNVVNTIYSVFADYKEEVRSMNCLNTDTEGVLTTEEVRVYNGLEPDSWL</sequence>
<comment type="caution">
    <text evidence="1">The sequence shown here is derived from an EMBL/GenBank/DDBJ whole genome shotgun (WGS) entry which is preliminary data.</text>
</comment>
<dbReference type="EMBL" id="JAPDGR010002416">
    <property type="protein sequence ID" value="KAJ2975884.1"/>
    <property type="molecule type" value="Genomic_DNA"/>
</dbReference>